<protein>
    <submittedName>
        <fullName evidence="1">Uncharacterized protein</fullName>
    </submittedName>
</protein>
<evidence type="ECO:0000313" key="1">
    <source>
        <dbReference type="EMBL" id="ART99199.1"/>
    </source>
</evidence>
<dbReference type="EMBL" id="CP021427">
    <property type="protein sequence ID" value="ART99199.1"/>
    <property type="molecule type" value="Genomic_DNA"/>
</dbReference>
<dbReference type="AlphaFoldDB" id="A0AB33CGA8"/>
<organism evidence="1 2">
    <name type="scientific">Lactobacillus gasseri</name>
    <dbReference type="NCBI Taxonomy" id="1596"/>
    <lineage>
        <taxon>Bacteria</taxon>
        <taxon>Bacillati</taxon>
        <taxon>Bacillota</taxon>
        <taxon>Bacilli</taxon>
        <taxon>Lactobacillales</taxon>
        <taxon>Lactobacillaceae</taxon>
        <taxon>Lactobacillus</taxon>
    </lineage>
</organism>
<evidence type="ECO:0000313" key="2">
    <source>
        <dbReference type="Proteomes" id="UP000195798"/>
    </source>
</evidence>
<reference evidence="1 2" key="1">
    <citation type="submission" date="2017-05" db="EMBL/GenBank/DDBJ databases">
        <authorList>
            <person name="Oh N.-S."/>
        </authorList>
    </citation>
    <scope>NUCLEOTIDE SEQUENCE [LARGE SCALE GENOMIC DNA]</scope>
    <source>
        <strain evidence="1 2">4M13</strain>
    </source>
</reference>
<sequence>MEEKERVRRIRRIANEIDLNHQMLIQSLIVNDLHHASQAMENVRDLLTLLGVSDMPPLKGVVELHLRVNQLLNKMTSEHALYNYVIKKEEEEK</sequence>
<accession>A0AB33CGA8</accession>
<dbReference type="RefSeq" id="WP_065169622.1">
    <property type="nucleotide sequence ID" value="NZ_CP021427.1"/>
</dbReference>
<dbReference type="Proteomes" id="UP000195798">
    <property type="component" value="Chromosome"/>
</dbReference>
<name>A0AB33CGA8_LACGS</name>
<gene>
    <name evidence="1" type="ORF">CCE30_10040</name>
</gene>
<proteinExistence type="predicted"/>